<dbReference type="EMBL" id="MDEG01000001">
    <property type="protein sequence ID" value="PPU99652.1"/>
    <property type="molecule type" value="Genomic_DNA"/>
</dbReference>
<keyword evidence="2" id="KW-1185">Reference proteome</keyword>
<sequence length="59" mass="6153">MSIVLILQVILPGRQCRYKALSARRCRDGAARAQTHATNPCNRCADADADAGAVAAGLA</sequence>
<gene>
    <name evidence="1" type="ORF">XhyaCFBP1156_00270</name>
</gene>
<reference evidence="2" key="1">
    <citation type="submission" date="2016-08" db="EMBL/GenBank/DDBJ databases">
        <authorList>
            <person name="Merda D."/>
            <person name="Briand M."/>
            <person name="Taghouti G."/>
            <person name="Carrere S."/>
            <person name="Gouzy J."/>
            <person name="Portier P."/>
            <person name="Jacques M.-A."/>
            <person name="Fischer-Le Saux M."/>
        </authorList>
    </citation>
    <scope>NUCLEOTIDE SEQUENCE [LARGE SCALE GENOMIC DNA]</scope>
    <source>
        <strain evidence="2">CFBP1156</strain>
    </source>
</reference>
<dbReference type="AlphaFoldDB" id="A0A2S7F2H7"/>
<name>A0A2S7F2H7_9XANT</name>
<comment type="caution">
    <text evidence="1">The sequence shown here is derived from an EMBL/GenBank/DDBJ whole genome shotgun (WGS) entry which is preliminary data.</text>
</comment>
<dbReference type="RefSeq" id="WP_046977280.1">
    <property type="nucleotide sequence ID" value="NZ_CP043476.1"/>
</dbReference>
<evidence type="ECO:0000313" key="1">
    <source>
        <dbReference type="EMBL" id="PPU99652.1"/>
    </source>
</evidence>
<proteinExistence type="predicted"/>
<dbReference type="Proteomes" id="UP000238261">
    <property type="component" value="Unassembled WGS sequence"/>
</dbReference>
<protein>
    <submittedName>
        <fullName evidence="1">Uncharacterized protein</fullName>
    </submittedName>
</protein>
<accession>A0A2S7F2H7</accession>
<evidence type="ECO:0000313" key="2">
    <source>
        <dbReference type="Proteomes" id="UP000238261"/>
    </source>
</evidence>
<organism evidence="1 2">
    <name type="scientific">Xanthomonas hyacinthi</name>
    <dbReference type="NCBI Taxonomy" id="56455"/>
    <lineage>
        <taxon>Bacteria</taxon>
        <taxon>Pseudomonadati</taxon>
        <taxon>Pseudomonadota</taxon>
        <taxon>Gammaproteobacteria</taxon>
        <taxon>Lysobacterales</taxon>
        <taxon>Lysobacteraceae</taxon>
        <taxon>Xanthomonas</taxon>
    </lineage>
</organism>